<dbReference type="AlphaFoldDB" id="A0AAN5AJB0"/>
<protein>
    <submittedName>
        <fullName evidence="8">Aromatic hydrocarbon degradation protein</fullName>
    </submittedName>
</protein>
<keyword evidence="9" id="KW-1185">Reference proteome</keyword>
<dbReference type="GO" id="GO:0009279">
    <property type="term" value="C:cell outer membrane"/>
    <property type="evidence" value="ECO:0007669"/>
    <property type="project" value="UniProtKB-SubCell"/>
</dbReference>
<dbReference type="EMBL" id="BQKE01000001">
    <property type="protein sequence ID" value="GJM61435.1"/>
    <property type="molecule type" value="Genomic_DNA"/>
</dbReference>
<evidence type="ECO:0000256" key="5">
    <source>
        <dbReference type="ARBA" id="ARBA00022729"/>
    </source>
</evidence>
<comment type="caution">
    <text evidence="8">The sequence shown here is derived from an EMBL/GenBank/DDBJ whole genome shotgun (WGS) entry which is preliminary data.</text>
</comment>
<evidence type="ECO:0000313" key="8">
    <source>
        <dbReference type="EMBL" id="GJM61435.1"/>
    </source>
</evidence>
<reference evidence="8 9" key="1">
    <citation type="submission" date="2021-12" db="EMBL/GenBank/DDBJ databases">
        <title>Genome sequencing of bacteria with rrn-lacking chromosome and rrn-plasmid.</title>
        <authorList>
            <person name="Anda M."/>
            <person name="Iwasaki W."/>
        </authorList>
    </citation>
    <scope>NUCLEOTIDE SEQUENCE [LARGE SCALE GENOMIC DNA]</scope>
    <source>
        <strain evidence="8 9">NBRC 15940</strain>
    </source>
</reference>
<comment type="similarity">
    <text evidence="2">Belongs to the OmpP1/FadL family.</text>
</comment>
<keyword evidence="4" id="KW-0812">Transmembrane</keyword>
<dbReference type="InterPro" id="IPR005017">
    <property type="entry name" value="OMPP1/FadL/TodX"/>
</dbReference>
<dbReference type="Pfam" id="PF03349">
    <property type="entry name" value="Toluene_X"/>
    <property type="match status" value="1"/>
</dbReference>
<keyword evidence="5" id="KW-0732">Signal</keyword>
<proteinExistence type="inferred from homology"/>
<sequence length="443" mass="47512">MKKGVLLLGMLVMIGMETMAAGYQVLLQGNRNTAMGNLGVGLQPDPSSVFWNPGALAMARQSGVALGVNIINSKINYWDSETPGSSYTTTTDSPLGTPFHVYGAFQPKNSEGEYSNWAFGLGVYTPYGSSVEWDPAWKGNSLLQSIDLQAIFFQPTVSYRISDRFSVGAGLVISTGSVNLQRGIPQVGPDAGIELDGSADIAFGYNVGLYFQASEMVNLAFSYRSKVDAAVKGGDVTFKNIPASIYVTGLFPEGGTQFDATLPLPSVASVGVTVTPDEKVTIGFEGNIVGWSAYQSLTFDFVDPINGELRTSSPRDYKDALQFKLGAEYLLTPAWALRAGIYYDQTPVQDGYMTPETPGADRTNLTFGFGWMPTEHLRVDASFLWVNGQERRQSFADAANAGTIAGFDADGNVTDVNGPVQEVMPGTYKSTALIGGVTVTYLF</sequence>
<keyword evidence="3" id="KW-1134">Transmembrane beta strand</keyword>
<dbReference type="PANTHER" id="PTHR35093:SF8">
    <property type="entry name" value="OUTER MEMBRANE PROTEIN NMB0088-RELATED"/>
    <property type="match status" value="1"/>
</dbReference>
<evidence type="ECO:0000256" key="6">
    <source>
        <dbReference type="ARBA" id="ARBA00023136"/>
    </source>
</evidence>
<keyword evidence="7" id="KW-0998">Cell outer membrane</keyword>
<dbReference type="Proteomes" id="UP001310022">
    <property type="component" value="Unassembled WGS sequence"/>
</dbReference>
<evidence type="ECO:0000256" key="1">
    <source>
        <dbReference type="ARBA" id="ARBA00004571"/>
    </source>
</evidence>
<evidence type="ECO:0000256" key="3">
    <source>
        <dbReference type="ARBA" id="ARBA00022452"/>
    </source>
</evidence>
<name>A0AAN5AJB0_9BACT</name>
<keyword evidence="6" id="KW-0472">Membrane</keyword>
<evidence type="ECO:0000256" key="2">
    <source>
        <dbReference type="ARBA" id="ARBA00008163"/>
    </source>
</evidence>
<dbReference type="PANTHER" id="PTHR35093">
    <property type="entry name" value="OUTER MEMBRANE PROTEIN NMB0088-RELATED"/>
    <property type="match status" value="1"/>
</dbReference>
<evidence type="ECO:0000313" key="9">
    <source>
        <dbReference type="Proteomes" id="UP001310022"/>
    </source>
</evidence>
<dbReference type="Gene3D" id="2.40.160.60">
    <property type="entry name" value="Outer membrane protein transport protein (OMPP1/FadL/TodX)"/>
    <property type="match status" value="1"/>
</dbReference>
<comment type="subcellular location">
    <subcellularLocation>
        <location evidence="1">Cell outer membrane</location>
        <topology evidence="1">Multi-pass membrane protein</topology>
    </subcellularLocation>
</comment>
<organism evidence="8 9">
    <name type="scientific">Persicobacter diffluens</name>
    <dbReference type="NCBI Taxonomy" id="981"/>
    <lineage>
        <taxon>Bacteria</taxon>
        <taxon>Pseudomonadati</taxon>
        <taxon>Bacteroidota</taxon>
        <taxon>Cytophagia</taxon>
        <taxon>Cytophagales</taxon>
        <taxon>Persicobacteraceae</taxon>
        <taxon>Persicobacter</taxon>
    </lineage>
</organism>
<evidence type="ECO:0000256" key="4">
    <source>
        <dbReference type="ARBA" id="ARBA00022692"/>
    </source>
</evidence>
<gene>
    <name evidence="8" type="ORF">PEDI_19870</name>
</gene>
<dbReference type="RefSeq" id="WP_338236982.1">
    <property type="nucleotide sequence ID" value="NZ_BQKE01000001.1"/>
</dbReference>
<accession>A0AAN5AJB0</accession>
<evidence type="ECO:0000256" key="7">
    <source>
        <dbReference type="ARBA" id="ARBA00023237"/>
    </source>
</evidence>
<dbReference type="GO" id="GO:0015483">
    <property type="term" value="F:long-chain fatty acid transporting porin activity"/>
    <property type="evidence" value="ECO:0007669"/>
    <property type="project" value="TreeGrafter"/>
</dbReference>
<dbReference type="SUPFAM" id="SSF56935">
    <property type="entry name" value="Porins"/>
    <property type="match status" value="1"/>
</dbReference>